<dbReference type="InterPro" id="IPR043502">
    <property type="entry name" value="DNA/RNA_pol_sf"/>
</dbReference>
<evidence type="ECO:0000256" key="3">
    <source>
        <dbReference type="SAM" id="MobiDB-lite"/>
    </source>
</evidence>
<dbReference type="PROSITE" id="PS50878">
    <property type="entry name" value="RT_POL"/>
    <property type="match status" value="1"/>
</dbReference>
<feature type="domain" description="Reverse transcriptase" evidence="5">
    <location>
        <begin position="1352"/>
        <end position="1610"/>
    </location>
</feature>
<feature type="region of interest" description="Disordered" evidence="3">
    <location>
        <begin position="395"/>
        <end position="419"/>
    </location>
</feature>
<dbReference type="Pfam" id="PF17921">
    <property type="entry name" value="Integrase_H2C2"/>
    <property type="match status" value="1"/>
</dbReference>
<dbReference type="InterPro" id="IPR036875">
    <property type="entry name" value="Znf_CCHC_sf"/>
</dbReference>
<feature type="compositionally biased region" description="Polar residues" evidence="3">
    <location>
        <begin position="531"/>
        <end position="547"/>
    </location>
</feature>
<feature type="domain" description="CCHC-type" evidence="4">
    <location>
        <begin position="615"/>
        <end position="629"/>
    </location>
</feature>
<dbReference type="InterPro" id="IPR036397">
    <property type="entry name" value="RNaseH_sf"/>
</dbReference>
<dbReference type="CDD" id="cd00303">
    <property type="entry name" value="retropepsin_like"/>
    <property type="match status" value="1"/>
</dbReference>
<dbReference type="InterPro" id="IPR012337">
    <property type="entry name" value="RNaseH-like_sf"/>
</dbReference>
<dbReference type="Gene3D" id="3.30.420.10">
    <property type="entry name" value="Ribonuclease H-like superfamily/Ribonuclease H"/>
    <property type="match status" value="2"/>
</dbReference>
<feature type="compositionally biased region" description="Polar residues" evidence="3">
    <location>
        <begin position="556"/>
        <end position="583"/>
    </location>
</feature>
<dbReference type="GO" id="GO:0006310">
    <property type="term" value="P:DNA recombination"/>
    <property type="evidence" value="ECO:0007669"/>
    <property type="project" value="UniProtKB-KW"/>
</dbReference>
<dbReference type="Gene3D" id="1.10.340.70">
    <property type="match status" value="1"/>
</dbReference>
<dbReference type="GO" id="GO:0004523">
    <property type="term" value="F:RNA-DNA hybrid ribonuclease activity"/>
    <property type="evidence" value="ECO:0007669"/>
    <property type="project" value="InterPro"/>
</dbReference>
<dbReference type="PROSITE" id="PS50158">
    <property type="entry name" value="ZF_CCHC"/>
    <property type="match status" value="1"/>
</dbReference>
<proteinExistence type="predicted"/>
<dbReference type="GO" id="GO:0008270">
    <property type="term" value="F:zinc ion binding"/>
    <property type="evidence" value="ECO:0007669"/>
    <property type="project" value="UniProtKB-KW"/>
</dbReference>
<dbReference type="InterPro" id="IPR001878">
    <property type="entry name" value="Znf_CCHC"/>
</dbReference>
<dbReference type="PANTHER" id="PTHR37984:SF15">
    <property type="entry name" value="INTEGRASE CATALYTIC DOMAIN-CONTAINING PROTEIN"/>
    <property type="match status" value="1"/>
</dbReference>
<dbReference type="Gene3D" id="3.10.10.10">
    <property type="entry name" value="HIV Type 1 Reverse Transcriptase, subunit A, domain 1"/>
    <property type="match status" value="1"/>
</dbReference>
<dbReference type="InterPro" id="IPR041588">
    <property type="entry name" value="Integrase_H2C2"/>
</dbReference>
<dbReference type="SMART" id="SM00343">
    <property type="entry name" value="ZnF_C2HC"/>
    <property type="match status" value="1"/>
</dbReference>
<dbReference type="Pfam" id="PF13456">
    <property type="entry name" value="RVT_3"/>
    <property type="match status" value="1"/>
</dbReference>
<keyword evidence="8" id="KW-1185">Reference proteome</keyword>
<keyword evidence="2" id="KW-0863">Zinc-finger</keyword>
<evidence type="ECO:0000259" key="4">
    <source>
        <dbReference type="PROSITE" id="PS50158"/>
    </source>
</evidence>
<dbReference type="SUPFAM" id="SSF51905">
    <property type="entry name" value="FAD/NAD(P)-binding domain"/>
    <property type="match status" value="1"/>
</dbReference>
<comment type="caution">
    <text evidence="7">The sequence shown here is derived from an EMBL/GenBank/DDBJ whole genome shotgun (WGS) entry which is preliminary data.</text>
</comment>
<organism evidence="7 8">
    <name type="scientific">Hibiscus syriacus</name>
    <name type="common">Rose of Sharon</name>
    <dbReference type="NCBI Taxonomy" id="106335"/>
    <lineage>
        <taxon>Eukaryota</taxon>
        <taxon>Viridiplantae</taxon>
        <taxon>Streptophyta</taxon>
        <taxon>Embryophyta</taxon>
        <taxon>Tracheophyta</taxon>
        <taxon>Spermatophyta</taxon>
        <taxon>Magnoliopsida</taxon>
        <taxon>eudicotyledons</taxon>
        <taxon>Gunneridae</taxon>
        <taxon>Pentapetalae</taxon>
        <taxon>rosids</taxon>
        <taxon>malvids</taxon>
        <taxon>Malvales</taxon>
        <taxon>Malvaceae</taxon>
        <taxon>Malvoideae</taxon>
        <taxon>Hibiscus</taxon>
    </lineage>
</organism>
<dbReference type="CDD" id="cd06222">
    <property type="entry name" value="RNase_H_like"/>
    <property type="match status" value="1"/>
</dbReference>
<dbReference type="InterPro" id="IPR002156">
    <property type="entry name" value="RNaseH_domain"/>
</dbReference>
<dbReference type="Pfam" id="PF07992">
    <property type="entry name" value="Pyr_redox_2"/>
    <property type="match status" value="1"/>
</dbReference>
<dbReference type="Gene3D" id="4.10.60.10">
    <property type="entry name" value="Zinc finger, CCHC-type"/>
    <property type="match status" value="1"/>
</dbReference>
<gene>
    <name evidence="7" type="ORF">F3Y22_tig00110890pilonHSYRG00042</name>
</gene>
<dbReference type="PANTHER" id="PTHR37984">
    <property type="entry name" value="PROTEIN CBG26694"/>
    <property type="match status" value="1"/>
</dbReference>
<sequence length="2001" mass="225661">MWDQVLLVDQSERFVFKPMLYELLSGEVDDWEIAPRFSELLANTGVQFLQDKVKILHPSDHWGMNGHKQSSCGGTVLLESGLLIEYDWLVLALGVEAKLDVVQGALEFALPFSTLDDACKVNKKLRTLERMKFGKDSLICVAVVGCGYSGVELAATISERLQDRGIVQAINVETTICPTAPAGNREAALKVLSSRKVLSKRLSCCVGDVISQSQFAFIPGRQLLDCAFIANEGIDYWRKQGLRGVVISGLGESVPIQGERYPLNEMNFQNARGESIPSLLEFGNNLQVGSIEEKAKKYRKSYMSYVIKMRTIGIVGMPRVEGILRGPYGHNSRALRCNSTGTSCNSTGHFGAFIAVDSIVHNLTLLKYLSSEVKREKIGMLKAVIHLPWPGKEEQASQGVPVQDQIRSSERAPEFKGEAEEGPVSADLWLNDLKIIKYIGDQFIRQMKQEFMNLKQMSRSVYEYECEFNKLSRFAAELVPTEKDACEWFVEGLRPRLKEMLIVLNLSSFQEVINRAKALERAQNERFGDSRVQTSKRTTTYSGSTPTKRGRDSRFRSQTRSESVASSARGASQARTRQTQSVESGAGRSTPGQRKQCEHCGKNHYGDCRMAAGTCFRCGEAGHFVRDCPLIVSEPTPSGRAGSFSQKGRGRGRGRNPSEFSAQPEVRSTARVYNLKTSEDRDDPDIIAGTIRVLIFYITSKLVKELGIPLEATSNEIIVTTPLGQSARVNKVCKGCPIKIQGIEFPANLMELPFDEFEVILGMDWLFRYYGDVSCRLKKVTLKSPDGIEISVSSEKFNPLANSSREKVRGNSNSSRFPDVFPAELPGLPPDKRGRISNRKCRERSDSMAPYRMAPKELQELKNQLQELLEGFIRPSVSPWGAPVLFVKKKDGSMRLCIDYRQLNSSEFSGTCQLLSKIRKNFSMIVLPLTKLMRKNVPFVWTSECQESFEALKRILTETPILVQPESGKNFVMGRVLKGYDVIIDYHPGKANVVADALKLTLKPAWLERIGELQGKDEMCLKRIEQVKNKEIKDFEIKSDGNLYCKGRIVIPDNDDLKKEILTEAHCSPLTMHPGGTKMYMDLKDRFWWSGMKRSITEFVSKCLICQQVKAEHQVPSGFLQPLFIPQWKWKNVTIDFVSGLPLTPNKRESIWVIVDRLTKSAHFLPVRTDFSMEKYAELYIREVIRLHGVPVSIVSDRDPRFTSRFWKSLHGALGTRLNFSTAFHPQTDGQSERTIQILEDMLRACVMEFKGSWEKYLPLAEFAYNNSYQSSIKMAPYEALYGRKCRTPLNWYELKDRNVLGPDLIQDVEQKVREIQHNLKVASDRQKSYSDLKRKEIEFQKIEVRPDLTYEEEPIQILAHEVKQLRNKIIPLVKGNRYPFKGNRYPLNEMNFQNARGESIPSLLEFGNNLQVGSIEEKAKKYRIRGKIEETGVLQVVLKVDFRRAYDSVEWPILFRAMTEMGFGNRWSAWISQCLSTASISILENGSPSDEFPMEKGLRQGCSLSPLLFNIVGELLHLMLSKAVDKGLFQGFTIGKNDNTTKLSHLQFHDDLIIFCQASISQLKNVKRVLRIFSIMAGLHLNLVKSKLFGINMEDNELKDWASQVGCSVGIANNYLKDDSVGDCLRSNSKLKVGNGKSIAFWNDVWADDCPLKFLFPRIFVLSPNKEGKVEEFGSFESSGWVWTVQTRRNLCDWELVQWLELMSKLKDIQLSELVDDFLSWTASGDGLFSVKSCRNTLGIMSGGTAVWTKGVWQGFAPPRVEAFLWQLAHQKVAVKVELVREVANFWDIAMVLPQDPPSLLCSWGELRAKSTIWKFIPEPSFGLIAKWFLAKFPGITIQEDVLIGNPSLADGVSSSNVIDRVVLRWLPPPVDFLKMNVDGAVRQIDSGGGIRGLLRDWNGCTLLTFSESIGQAIPPLAELKAIKRGLDIFLSSRWASVARLIVESDCSAVEWIHSPVLAPIFFLPCFSDFKAYSDKVHSVRLIPRECNGEADILAKEGIG</sequence>
<dbReference type="Pfam" id="PF00098">
    <property type="entry name" value="zf-CCHC"/>
    <property type="match status" value="1"/>
</dbReference>
<dbReference type="Pfam" id="PF08284">
    <property type="entry name" value="RVP_2"/>
    <property type="match status" value="1"/>
</dbReference>
<dbReference type="GO" id="GO:0015074">
    <property type="term" value="P:DNA integration"/>
    <property type="evidence" value="ECO:0007669"/>
    <property type="project" value="InterPro"/>
</dbReference>
<evidence type="ECO:0000256" key="2">
    <source>
        <dbReference type="PROSITE-ProRule" id="PRU00047"/>
    </source>
</evidence>
<dbReference type="EMBL" id="VEPZ02001149">
    <property type="protein sequence ID" value="KAE8691198.1"/>
    <property type="molecule type" value="Genomic_DNA"/>
</dbReference>
<dbReference type="GO" id="GO:0016779">
    <property type="term" value="F:nucleotidyltransferase activity"/>
    <property type="evidence" value="ECO:0007669"/>
    <property type="project" value="UniProtKB-KW"/>
</dbReference>
<evidence type="ECO:0000313" key="7">
    <source>
        <dbReference type="EMBL" id="KAE8691198.1"/>
    </source>
</evidence>
<evidence type="ECO:0000313" key="8">
    <source>
        <dbReference type="Proteomes" id="UP000436088"/>
    </source>
</evidence>
<feature type="domain" description="Integrase catalytic" evidence="6">
    <location>
        <begin position="1122"/>
        <end position="1285"/>
    </location>
</feature>
<dbReference type="InterPro" id="IPR021109">
    <property type="entry name" value="Peptidase_aspartic_dom_sf"/>
</dbReference>
<dbReference type="InterPro" id="IPR001584">
    <property type="entry name" value="Integrase_cat-core"/>
</dbReference>
<dbReference type="Pfam" id="PF03732">
    <property type="entry name" value="Retrotrans_gag"/>
    <property type="match status" value="1"/>
</dbReference>
<feature type="compositionally biased region" description="Basic and acidic residues" evidence="3">
    <location>
        <begin position="407"/>
        <end position="419"/>
    </location>
</feature>
<reference evidence="7" key="1">
    <citation type="submission" date="2019-09" db="EMBL/GenBank/DDBJ databases">
        <title>Draft genome information of white flower Hibiscus syriacus.</title>
        <authorList>
            <person name="Kim Y.-M."/>
        </authorList>
    </citation>
    <scope>NUCLEOTIDE SEQUENCE [LARGE SCALE GENOMIC DNA]</scope>
    <source>
        <strain evidence="7">YM2019G1</strain>
    </source>
</reference>
<dbReference type="InterPro" id="IPR044730">
    <property type="entry name" value="RNase_H-like_dom_plant"/>
</dbReference>
<dbReference type="InterPro" id="IPR050951">
    <property type="entry name" value="Retrovirus_Pol_polyprotein"/>
</dbReference>
<feature type="region of interest" description="Disordered" evidence="3">
    <location>
        <begin position="635"/>
        <end position="666"/>
    </location>
</feature>
<dbReference type="Pfam" id="PF00078">
    <property type="entry name" value="RVT_1"/>
    <property type="match status" value="1"/>
</dbReference>
<accession>A0A6A2ZH75</accession>
<evidence type="ECO:0000256" key="1">
    <source>
        <dbReference type="ARBA" id="ARBA00023172"/>
    </source>
</evidence>
<protein>
    <submittedName>
        <fullName evidence="7">UDP-Glycosyltransferase superfamily protein isoform 1</fullName>
    </submittedName>
</protein>
<dbReference type="InterPro" id="IPR023753">
    <property type="entry name" value="FAD/NAD-binding_dom"/>
</dbReference>
<dbReference type="InterPro" id="IPR036188">
    <property type="entry name" value="FAD/NAD-bd_sf"/>
</dbReference>
<dbReference type="GO" id="GO:0003676">
    <property type="term" value="F:nucleic acid binding"/>
    <property type="evidence" value="ECO:0007669"/>
    <property type="project" value="InterPro"/>
</dbReference>
<dbReference type="SUPFAM" id="SSF53098">
    <property type="entry name" value="Ribonuclease H-like"/>
    <property type="match status" value="2"/>
</dbReference>
<name>A0A6A2ZH75_HIBSY</name>
<feature type="region of interest" description="Disordered" evidence="3">
    <location>
        <begin position="524"/>
        <end position="597"/>
    </location>
</feature>
<keyword evidence="1" id="KW-0233">DNA recombination</keyword>
<dbReference type="Gene3D" id="3.50.50.100">
    <property type="match status" value="1"/>
</dbReference>
<dbReference type="GO" id="GO:0016491">
    <property type="term" value="F:oxidoreductase activity"/>
    <property type="evidence" value="ECO:0007669"/>
    <property type="project" value="InterPro"/>
</dbReference>
<keyword evidence="2" id="KW-0862">Zinc</keyword>
<evidence type="ECO:0000259" key="6">
    <source>
        <dbReference type="PROSITE" id="PS50994"/>
    </source>
</evidence>
<dbReference type="Proteomes" id="UP000436088">
    <property type="component" value="Unassembled WGS sequence"/>
</dbReference>
<dbReference type="InterPro" id="IPR005162">
    <property type="entry name" value="Retrotrans_gag_dom"/>
</dbReference>
<dbReference type="InterPro" id="IPR000477">
    <property type="entry name" value="RT_dom"/>
</dbReference>
<dbReference type="SUPFAM" id="SSF57756">
    <property type="entry name" value="Retrovirus zinc finger-like domains"/>
    <property type="match status" value="1"/>
</dbReference>
<keyword evidence="2" id="KW-0479">Metal-binding</keyword>
<evidence type="ECO:0000259" key="5">
    <source>
        <dbReference type="PROSITE" id="PS50878"/>
    </source>
</evidence>
<dbReference type="SUPFAM" id="SSF56672">
    <property type="entry name" value="DNA/RNA polymerases"/>
    <property type="match status" value="2"/>
</dbReference>
<dbReference type="PROSITE" id="PS50994">
    <property type="entry name" value="INTEGRASE"/>
    <property type="match status" value="1"/>
</dbReference>
<dbReference type="Gene3D" id="2.40.70.10">
    <property type="entry name" value="Acid Proteases"/>
    <property type="match status" value="1"/>
</dbReference>